<evidence type="ECO:0000256" key="1">
    <source>
        <dbReference type="SAM" id="MobiDB-lite"/>
    </source>
</evidence>
<evidence type="ECO:0000313" key="2">
    <source>
        <dbReference type="EMBL" id="SDK17243.1"/>
    </source>
</evidence>
<protein>
    <submittedName>
        <fullName evidence="2">Uncharacterized protein</fullName>
    </submittedName>
</protein>
<dbReference type="RefSeq" id="WP_090306399.1">
    <property type="nucleotide sequence ID" value="NZ_FNFE01000003.1"/>
</dbReference>
<reference evidence="3" key="1">
    <citation type="submission" date="2016-10" db="EMBL/GenBank/DDBJ databases">
        <authorList>
            <person name="Varghese N."/>
            <person name="Submissions S."/>
        </authorList>
    </citation>
    <scope>NUCLEOTIDE SEQUENCE [LARGE SCALE GENOMIC DNA]</scope>
    <source>
        <strain evidence="3">B4,CECT 8067,JCM 17497</strain>
    </source>
</reference>
<evidence type="ECO:0000313" key="3">
    <source>
        <dbReference type="Proteomes" id="UP000198882"/>
    </source>
</evidence>
<gene>
    <name evidence="2" type="ORF">SAMN04515672_2414</name>
</gene>
<feature type="compositionally biased region" description="Acidic residues" evidence="1">
    <location>
        <begin position="74"/>
        <end position="85"/>
    </location>
</feature>
<dbReference type="Proteomes" id="UP000198882">
    <property type="component" value="Unassembled WGS sequence"/>
</dbReference>
<feature type="region of interest" description="Disordered" evidence="1">
    <location>
        <begin position="27"/>
        <end position="87"/>
    </location>
</feature>
<feature type="compositionally biased region" description="Low complexity" evidence="1">
    <location>
        <begin position="195"/>
        <end position="204"/>
    </location>
</feature>
<dbReference type="STRING" id="1095776.SAMN04515672_2414"/>
<feature type="region of interest" description="Disordered" evidence="1">
    <location>
        <begin position="189"/>
        <end position="231"/>
    </location>
</feature>
<proteinExistence type="predicted"/>
<name>A0A1G8ZQE0_9EURY</name>
<accession>A0A1G8ZQE0</accession>
<keyword evidence="3" id="KW-1185">Reference proteome</keyword>
<feature type="compositionally biased region" description="Basic and acidic residues" evidence="1">
    <location>
        <begin position="45"/>
        <end position="73"/>
    </location>
</feature>
<sequence length="231" mass="25308">MPSNGTISRRRILATTSGALGAVLAGCADESEGESSSTTEFDESDGARDRSSHEYEVLTVRSSDDEHFIHPSEDEASAAEDDDDGLPSRYRRTLQLVLDEDDADALWIEGDSDDGRELREFVDATDFDTQTIVVDQRTIEDCYERRVRGILAESDSLRTRYCQHLKPPDAPCEADKSVMEAVVFRVNRRYEESPSSRGSSEGMSCHGPGVATRSDAGADADVDSDVNEGSE</sequence>
<dbReference type="OrthoDB" id="242771at2157"/>
<organism evidence="2 3">
    <name type="scientific">Natronorubrum texcoconense</name>
    <dbReference type="NCBI Taxonomy" id="1095776"/>
    <lineage>
        <taxon>Archaea</taxon>
        <taxon>Methanobacteriati</taxon>
        <taxon>Methanobacteriota</taxon>
        <taxon>Stenosarchaea group</taxon>
        <taxon>Halobacteria</taxon>
        <taxon>Halobacteriales</taxon>
        <taxon>Natrialbaceae</taxon>
        <taxon>Natronorubrum</taxon>
    </lineage>
</organism>
<dbReference type="EMBL" id="FNFE01000003">
    <property type="protein sequence ID" value="SDK17243.1"/>
    <property type="molecule type" value="Genomic_DNA"/>
</dbReference>
<dbReference type="AlphaFoldDB" id="A0A1G8ZQE0"/>
<feature type="compositionally biased region" description="Acidic residues" evidence="1">
    <location>
        <begin position="218"/>
        <end position="231"/>
    </location>
</feature>